<reference evidence="9 10" key="1">
    <citation type="journal article" date="2015" name="Sci. Rep.">
        <title>Genome of the facultative scuticociliatosis pathogen Pseudocohnilembus persalinus provides insight into its virulence through horizontal gene transfer.</title>
        <authorList>
            <person name="Xiong J."/>
            <person name="Wang G."/>
            <person name="Cheng J."/>
            <person name="Tian M."/>
            <person name="Pan X."/>
            <person name="Warren A."/>
            <person name="Jiang C."/>
            <person name="Yuan D."/>
            <person name="Miao W."/>
        </authorList>
    </citation>
    <scope>NUCLEOTIDE SEQUENCE [LARGE SCALE GENOMIC DNA]</scope>
    <source>
        <strain evidence="9">36N120E</strain>
    </source>
</reference>
<evidence type="ECO:0000256" key="2">
    <source>
        <dbReference type="ARBA" id="ARBA00022448"/>
    </source>
</evidence>
<dbReference type="Gene3D" id="3.40.50.300">
    <property type="entry name" value="P-loop containing nucleotide triphosphate hydrolases"/>
    <property type="match status" value="1"/>
</dbReference>
<evidence type="ECO:0000256" key="6">
    <source>
        <dbReference type="ARBA" id="ARBA00022989"/>
    </source>
</evidence>
<comment type="subcellular location">
    <subcellularLocation>
        <location evidence="1">Membrane</location>
        <topology evidence="1">Multi-pass membrane protein</topology>
    </subcellularLocation>
</comment>
<keyword evidence="7" id="KW-0472">Membrane</keyword>
<dbReference type="GO" id="GO:0005319">
    <property type="term" value="F:lipid transporter activity"/>
    <property type="evidence" value="ECO:0007669"/>
    <property type="project" value="TreeGrafter"/>
</dbReference>
<dbReference type="FunFam" id="3.40.50.300:FF:000665">
    <property type="entry name" value="ABC transporter A family member 2"/>
    <property type="match status" value="1"/>
</dbReference>
<evidence type="ECO:0000256" key="7">
    <source>
        <dbReference type="ARBA" id="ARBA00023136"/>
    </source>
</evidence>
<dbReference type="PANTHER" id="PTHR19229:SF263">
    <property type="entry name" value="CHROMOSOME UNDETERMINED SCAFFOLD_17, WHOLE GENOME SHOTGUN SEQUENCE"/>
    <property type="match status" value="1"/>
</dbReference>
<comment type="caution">
    <text evidence="9">The sequence shown here is derived from an EMBL/GenBank/DDBJ whole genome shotgun (WGS) entry which is preliminary data.</text>
</comment>
<keyword evidence="6" id="KW-1133">Transmembrane helix</keyword>
<gene>
    <name evidence="9" type="ORF">PPERSA_04913</name>
</gene>
<dbReference type="PANTHER" id="PTHR19229">
    <property type="entry name" value="ATP-BINDING CASSETTE TRANSPORTER SUBFAMILY A ABCA"/>
    <property type="match status" value="1"/>
</dbReference>
<dbReference type="InterPro" id="IPR003439">
    <property type="entry name" value="ABC_transporter-like_ATP-bd"/>
</dbReference>
<dbReference type="AlphaFoldDB" id="A0A0V0QIZ7"/>
<name>A0A0V0QIZ7_PSEPJ</name>
<dbReference type="InterPro" id="IPR017871">
    <property type="entry name" value="ABC_transporter-like_CS"/>
</dbReference>
<dbReference type="GO" id="GO:0140359">
    <property type="term" value="F:ABC-type transporter activity"/>
    <property type="evidence" value="ECO:0007669"/>
    <property type="project" value="InterPro"/>
</dbReference>
<keyword evidence="4" id="KW-0547">Nucleotide-binding</keyword>
<dbReference type="OMA" id="DRPMRTY"/>
<dbReference type="OrthoDB" id="10255969at2759"/>
<organism evidence="9 10">
    <name type="scientific">Pseudocohnilembus persalinus</name>
    <name type="common">Ciliate</name>
    <dbReference type="NCBI Taxonomy" id="266149"/>
    <lineage>
        <taxon>Eukaryota</taxon>
        <taxon>Sar</taxon>
        <taxon>Alveolata</taxon>
        <taxon>Ciliophora</taxon>
        <taxon>Intramacronucleata</taxon>
        <taxon>Oligohymenophorea</taxon>
        <taxon>Scuticociliatia</taxon>
        <taxon>Philasterida</taxon>
        <taxon>Pseudocohnilembidae</taxon>
        <taxon>Pseudocohnilembus</taxon>
    </lineage>
</organism>
<dbReference type="InterPro" id="IPR003593">
    <property type="entry name" value="AAA+_ATPase"/>
</dbReference>
<dbReference type="GO" id="GO:0005524">
    <property type="term" value="F:ATP binding"/>
    <property type="evidence" value="ECO:0007669"/>
    <property type="project" value="UniProtKB-KW"/>
</dbReference>
<accession>A0A0V0QIZ7</accession>
<feature type="domain" description="ABC transporter" evidence="8">
    <location>
        <begin position="124"/>
        <end position="363"/>
    </location>
</feature>
<keyword evidence="9" id="KW-0378">Hydrolase</keyword>
<evidence type="ECO:0000313" key="9">
    <source>
        <dbReference type="EMBL" id="KRX02291.1"/>
    </source>
</evidence>
<dbReference type="InParanoid" id="A0A0V0QIZ7"/>
<keyword evidence="2" id="KW-0813">Transport</keyword>
<keyword evidence="10" id="KW-1185">Reference proteome</keyword>
<dbReference type="PROSITE" id="PS50893">
    <property type="entry name" value="ABC_TRANSPORTER_2"/>
    <property type="match status" value="1"/>
</dbReference>
<dbReference type="CDD" id="cd03263">
    <property type="entry name" value="ABC_subfamily_A"/>
    <property type="match status" value="1"/>
</dbReference>
<keyword evidence="5" id="KW-0067">ATP-binding</keyword>
<evidence type="ECO:0000259" key="8">
    <source>
        <dbReference type="PROSITE" id="PS50893"/>
    </source>
</evidence>
<dbReference type="GO" id="GO:0016887">
    <property type="term" value="F:ATP hydrolysis activity"/>
    <property type="evidence" value="ECO:0007669"/>
    <property type="project" value="InterPro"/>
</dbReference>
<keyword evidence="3" id="KW-0812">Transmembrane</keyword>
<dbReference type="Pfam" id="PF00005">
    <property type="entry name" value="ABC_tran"/>
    <property type="match status" value="1"/>
</dbReference>
<evidence type="ECO:0000256" key="3">
    <source>
        <dbReference type="ARBA" id="ARBA00022692"/>
    </source>
</evidence>
<dbReference type="InterPro" id="IPR026082">
    <property type="entry name" value="ABCA"/>
</dbReference>
<evidence type="ECO:0000256" key="5">
    <source>
        <dbReference type="ARBA" id="ARBA00022840"/>
    </source>
</evidence>
<dbReference type="SMART" id="SM00382">
    <property type="entry name" value="AAA"/>
    <property type="match status" value="1"/>
</dbReference>
<dbReference type="GO" id="GO:0016020">
    <property type="term" value="C:membrane"/>
    <property type="evidence" value="ECO:0007669"/>
    <property type="project" value="UniProtKB-SubCell"/>
</dbReference>
<dbReference type="EMBL" id="LDAU01000156">
    <property type="protein sequence ID" value="KRX02291.1"/>
    <property type="molecule type" value="Genomic_DNA"/>
</dbReference>
<evidence type="ECO:0000313" key="10">
    <source>
        <dbReference type="Proteomes" id="UP000054937"/>
    </source>
</evidence>
<dbReference type="SUPFAM" id="SSF52540">
    <property type="entry name" value="P-loop containing nucleoside triphosphate hydrolases"/>
    <property type="match status" value="1"/>
</dbReference>
<dbReference type="Proteomes" id="UP000054937">
    <property type="component" value="Unassembled WGS sequence"/>
</dbReference>
<dbReference type="PROSITE" id="PS00211">
    <property type="entry name" value="ABC_TRANSPORTER_1"/>
    <property type="match status" value="1"/>
</dbReference>
<protein>
    <submittedName>
        <fullName evidence="9">p-loop containing nucleoside triphosphate hydrolase</fullName>
    </submittedName>
</protein>
<sequence length="452" mass="51672">MGLSHAAYWVSWNITEVIQSAITSSVLVFFDQDGNPELPQVLVQNIFSTYPAFHFSKIYHTMVLFSSRHLSLEDTKWEDGDALTYDKLFERKRDEDKLKNRNTIQEEKERVLYNIDNNIEAGGIRIENLGKCYRKYPFGIKSKQDFQALKSVYLEVGSNELLSILGHNGAGKSTMINVLTGILEPTSGTAYINNYNINEELEDARYHMGVCPQFDILWGELTAYQHLKLFCMLKGINKNQIEDEINRRLSQVELTHVKHAMIKTFSGGMKRRVSLAISALGNPKVIFMDEPTTGMDPKTRRKVWQLIKELKTDRAIILTTHAMEEAEALSDRIAIISQGSLQCIGRSLFLKNNFGDGYRLTIVCKTEHVQQVEKNIKNFMPNGQIVDQSGGSFIITFNQQYMDELNNFLEIIENKQSLNNQEANSFKAQVLDWGISHTTLEEVFMKITNNQS</sequence>
<dbReference type="InterPro" id="IPR027417">
    <property type="entry name" value="P-loop_NTPase"/>
</dbReference>
<proteinExistence type="predicted"/>
<evidence type="ECO:0000256" key="4">
    <source>
        <dbReference type="ARBA" id="ARBA00022741"/>
    </source>
</evidence>
<evidence type="ECO:0000256" key="1">
    <source>
        <dbReference type="ARBA" id="ARBA00004141"/>
    </source>
</evidence>